<dbReference type="Pfam" id="PF00270">
    <property type="entry name" value="DEAD"/>
    <property type="match status" value="1"/>
</dbReference>
<dbReference type="SUPFAM" id="SSF52540">
    <property type="entry name" value="P-loop containing nucleoside triphosphate hydrolases"/>
    <property type="match status" value="2"/>
</dbReference>
<proteinExistence type="inferred from homology"/>
<evidence type="ECO:0000259" key="16">
    <source>
        <dbReference type="PROSITE" id="PS51192"/>
    </source>
</evidence>
<dbReference type="NCBIfam" id="TIGR00643">
    <property type="entry name" value="recG"/>
    <property type="match status" value="1"/>
</dbReference>
<dbReference type="GO" id="GO:0043138">
    <property type="term" value="F:3'-5' DNA helicase activity"/>
    <property type="evidence" value="ECO:0007669"/>
    <property type="project" value="UniProtKB-EC"/>
</dbReference>
<dbReference type="InterPro" id="IPR014001">
    <property type="entry name" value="Helicase_ATP-bd"/>
</dbReference>
<dbReference type="InterPro" id="IPR011545">
    <property type="entry name" value="DEAD/DEAH_box_helicase_dom"/>
</dbReference>
<dbReference type="InterPro" id="IPR004609">
    <property type="entry name" value="ATP-dep_DNA_helicase_RecG"/>
</dbReference>
<keyword evidence="9 15" id="KW-0233">DNA recombination</keyword>
<keyword evidence="10 15" id="KW-0234">DNA repair</keyword>
<evidence type="ECO:0000256" key="3">
    <source>
        <dbReference type="ARBA" id="ARBA00022741"/>
    </source>
</evidence>
<dbReference type="InterPro" id="IPR033454">
    <property type="entry name" value="RecG_wedge"/>
</dbReference>
<keyword evidence="8" id="KW-0238">DNA-binding</keyword>
<dbReference type="EC" id="5.6.2.4" evidence="13 15"/>
<comment type="caution">
    <text evidence="18">The sequence shown here is derived from an EMBL/GenBank/DDBJ whole genome shotgun (WGS) entry which is preliminary data.</text>
</comment>
<dbReference type="Pfam" id="PF17191">
    <property type="entry name" value="RecG_wedge"/>
    <property type="match status" value="1"/>
</dbReference>
<dbReference type="GO" id="GO:0016787">
    <property type="term" value="F:hydrolase activity"/>
    <property type="evidence" value="ECO:0007669"/>
    <property type="project" value="UniProtKB-KW"/>
</dbReference>
<comment type="function">
    <text evidence="15">Plays a critical role in recombination and DNA repair. Helps process Holliday junction intermediates to mature products by catalyzing branch migration. Has replication fork regression activity, unwinds stalled or blocked replication forks to make a HJ that can be resolved. Has a DNA unwinding activity characteristic of a DNA helicase with 3'-5' polarity.</text>
</comment>
<dbReference type="SMART" id="SM00487">
    <property type="entry name" value="DEXDc"/>
    <property type="match status" value="1"/>
</dbReference>
<keyword evidence="3 15" id="KW-0547">Nucleotide-binding</keyword>
<evidence type="ECO:0000256" key="11">
    <source>
        <dbReference type="ARBA" id="ARBA00023235"/>
    </source>
</evidence>
<dbReference type="Gene3D" id="2.40.50.140">
    <property type="entry name" value="Nucleic acid-binding proteins"/>
    <property type="match status" value="1"/>
</dbReference>
<dbReference type="GO" id="GO:0006310">
    <property type="term" value="P:DNA recombination"/>
    <property type="evidence" value="ECO:0007669"/>
    <property type="project" value="UniProtKB-UniRule"/>
</dbReference>
<evidence type="ECO:0000256" key="14">
    <source>
        <dbReference type="ARBA" id="ARBA00048988"/>
    </source>
</evidence>
<reference evidence="18" key="2">
    <citation type="journal article" date="2021" name="PeerJ">
        <title>Extensive microbial diversity within the chicken gut microbiome revealed by metagenomics and culture.</title>
        <authorList>
            <person name="Gilroy R."/>
            <person name="Ravi A."/>
            <person name="Getino M."/>
            <person name="Pursley I."/>
            <person name="Horton D.L."/>
            <person name="Alikhan N.F."/>
            <person name="Baker D."/>
            <person name="Gharbi K."/>
            <person name="Hall N."/>
            <person name="Watson M."/>
            <person name="Adriaenssens E.M."/>
            <person name="Foster-Nyarko E."/>
            <person name="Jarju S."/>
            <person name="Secka A."/>
            <person name="Antonio M."/>
            <person name="Oren A."/>
            <person name="Chaudhuri R.R."/>
            <person name="La Ragione R."/>
            <person name="Hildebrand F."/>
            <person name="Pallen M.J."/>
        </authorList>
    </citation>
    <scope>NUCLEOTIDE SEQUENCE</scope>
    <source>
        <strain evidence="18">ChiHecec3B27-6122</strain>
    </source>
</reference>
<dbReference type="CDD" id="cd04488">
    <property type="entry name" value="RecG_wedge_OBF"/>
    <property type="match status" value="1"/>
</dbReference>
<comment type="catalytic activity">
    <reaction evidence="14 15">
        <text>ATP + H2O = ADP + phosphate + H(+)</text>
        <dbReference type="Rhea" id="RHEA:13065"/>
        <dbReference type="ChEBI" id="CHEBI:15377"/>
        <dbReference type="ChEBI" id="CHEBI:15378"/>
        <dbReference type="ChEBI" id="CHEBI:30616"/>
        <dbReference type="ChEBI" id="CHEBI:43474"/>
        <dbReference type="ChEBI" id="CHEBI:456216"/>
        <dbReference type="EC" id="5.6.2.4"/>
    </reaction>
</comment>
<evidence type="ECO:0000256" key="7">
    <source>
        <dbReference type="ARBA" id="ARBA00022840"/>
    </source>
</evidence>
<evidence type="ECO:0000256" key="15">
    <source>
        <dbReference type="RuleBase" id="RU363016"/>
    </source>
</evidence>
<name>A0A9D1G6Y4_9FIRM</name>
<dbReference type="InterPro" id="IPR047112">
    <property type="entry name" value="RecG/Mfd"/>
</dbReference>
<gene>
    <name evidence="18" type="primary">recG</name>
    <name evidence="18" type="ORF">IAD42_07510</name>
</gene>
<dbReference type="InterPro" id="IPR001650">
    <property type="entry name" value="Helicase_C-like"/>
</dbReference>
<dbReference type="GO" id="GO:0003677">
    <property type="term" value="F:DNA binding"/>
    <property type="evidence" value="ECO:0007669"/>
    <property type="project" value="UniProtKB-KW"/>
</dbReference>
<dbReference type="CDD" id="cd17992">
    <property type="entry name" value="DEXHc_RecG"/>
    <property type="match status" value="1"/>
</dbReference>
<keyword evidence="5 15" id="KW-0378">Hydrolase</keyword>
<evidence type="ECO:0000313" key="18">
    <source>
        <dbReference type="EMBL" id="HIS97804.1"/>
    </source>
</evidence>
<dbReference type="SMART" id="SM00490">
    <property type="entry name" value="HELICc"/>
    <property type="match status" value="2"/>
</dbReference>
<evidence type="ECO:0000256" key="6">
    <source>
        <dbReference type="ARBA" id="ARBA00022806"/>
    </source>
</evidence>
<dbReference type="InterPro" id="IPR012340">
    <property type="entry name" value="NA-bd_OB-fold"/>
</dbReference>
<evidence type="ECO:0000313" key="19">
    <source>
        <dbReference type="Proteomes" id="UP000886876"/>
    </source>
</evidence>
<dbReference type="Pfam" id="PF00271">
    <property type="entry name" value="Helicase_C"/>
    <property type="match status" value="1"/>
</dbReference>
<evidence type="ECO:0000256" key="12">
    <source>
        <dbReference type="ARBA" id="ARBA00034617"/>
    </source>
</evidence>
<keyword evidence="11" id="KW-0413">Isomerase</keyword>
<dbReference type="GO" id="GO:0006281">
    <property type="term" value="P:DNA repair"/>
    <property type="evidence" value="ECO:0007669"/>
    <property type="project" value="UniProtKB-UniRule"/>
</dbReference>
<dbReference type="NCBIfam" id="NF008168">
    <property type="entry name" value="PRK10917.2-2"/>
    <property type="match status" value="1"/>
</dbReference>
<comment type="catalytic activity">
    <reaction evidence="12 15">
        <text>Couples ATP hydrolysis with the unwinding of duplex DNA by translocating in the 3'-5' direction.</text>
        <dbReference type="EC" id="5.6.2.4"/>
    </reaction>
</comment>
<evidence type="ECO:0000259" key="17">
    <source>
        <dbReference type="PROSITE" id="PS51194"/>
    </source>
</evidence>
<dbReference type="Pfam" id="PF19833">
    <property type="entry name" value="RecG_dom3_C"/>
    <property type="match status" value="1"/>
</dbReference>
<evidence type="ECO:0000256" key="9">
    <source>
        <dbReference type="ARBA" id="ARBA00023172"/>
    </source>
</evidence>
<feature type="domain" description="Helicase ATP-binding" evidence="16">
    <location>
        <begin position="272"/>
        <end position="433"/>
    </location>
</feature>
<keyword evidence="4 15" id="KW-0227">DNA damage</keyword>
<sequence>MHELHGELRYVKGIGEARARAFERLGVSDLAGLVSFFPRGYEDRSRLVKVSGLQDGESACVRAMVQGAPELSRIRRGLELVKLKAVDETGVLSVTFFNQKYLKDRLKAGESYVFYGKAQVRGRMVSMANPAFEPEADFGRTTGRILPVYRLSSGLSQNVVRSAVRQALDAAKGWTPDGLPNPVADEYKLCTARYAYENVHFPSDFRALELARRRLVFEELFVLACALGILRGGREQESGRVLAEAALGDFTSSLPFEPTGAQLRAIGDAVSDMRSGRLMNRLIQGDVGSGKTLVAAACIWYAVQSGAQSAFMAPTEILAEQHYATLRGFLEPFGIRVAKLTGSMKAKEKREVLAGLASGETGLCVGTHALLSEGVEFNDLALVVTDEQHRFGVQQRSALAGKGAQPHILVMSATPIPRTLALIIYGDLDVSLIDELPPGRQKVDTFTVDSSYRQRLNGFIEKLVHEGRQVFVVCPRIEDDEEKPDDLMSAEEHAEELRRELPALRTGCIHGRLKAKDKDEIMSQFAAGEIDVLVSTTVIEVGVDVPNAALMVIENAERFGLSQLHQLRGRVGRGKHKSWCILVSDAKGEEARARLSAMTHISDGFRIAEEDLRLRGPGDFFGSRQHGLPELHIADLGADMNVLKAVQEAAHRLLEEDPDLDRLENRKLRERAEALIAMSGGRFN</sequence>
<dbReference type="AlphaFoldDB" id="A0A9D1G6Y4"/>
<evidence type="ECO:0000256" key="2">
    <source>
        <dbReference type="ARBA" id="ARBA00017846"/>
    </source>
</evidence>
<feature type="domain" description="Helicase C-terminal" evidence="17">
    <location>
        <begin position="455"/>
        <end position="613"/>
    </location>
</feature>
<dbReference type="PANTHER" id="PTHR47964">
    <property type="entry name" value="ATP-DEPENDENT DNA HELICASE HOMOLOG RECG, CHLOROPLASTIC"/>
    <property type="match status" value="1"/>
</dbReference>
<evidence type="ECO:0000256" key="13">
    <source>
        <dbReference type="ARBA" id="ARBA00034808"/>
    </source>
</evidence>
<dbReference type="Gene3D" id="3.40.50.300">
    <property type="entry name" value="P-loop containing nucleotide triphosphate hydrolases"/>
    <property type="match status" value="2"/>
</dbReference>
<dbReference type="Proteomes" id="UP000886876">
    <property type="component" value="Unassembled WGS sequence"/>
</dbReference>
<evidence type="ECO:0000256" key="5">
    <source>
        <dbReference type="ARBA" id="ARBA00022801"/>
    </source>
</evidence>
<reference evidence="18" key="1">
    <citation type="submission" date="2020-10" db="EMBL/GenBank/DDBJ databases">
        <authorList>
            <person name="Gilroy R."/>
        </authorList>
    </citation>
    <scope>NUCLEOTIDE SEQUENCE</scope>
    <source>
        <strain evidence="18">ChiHecec3B27-6122</strain>
    </source>
</reference>
<evidence type="ECO:0000256" key="4">
    <source>
        <dbReference type="ARBA" id="ARBA00022763"/>
    </source>
</evidence>
<dbReference type="NCBIfam" id="NF008165">
    <property type="entry name" value="PRK10917.1-3"/>
    <property type="match status" value="1"/>
</dbReference>
<dbReference type="PROSITE" id="PS51194">
    <property type="entry name" value="HELICASE_CTER"/>
    <property type="match status" value="1"/>
</dbReference>
<keyword evidence="7 15" id="KW-0067">ATP-binding</keyword>
<keyword evidence="6 15" id="KW-0347">Helicase</keyword>
<evidence type="ECO:0000256" key="10">
    <source>
        <dbReference type="ARBA" id="ARBA00023204"/>
    </source>
</evidence>
<accession>A0A9D1G6Y4</accession>
<comment type="similarity">
    <text evidence="1 15">Belongs to the helicase family. RecG subfamily.</text>
</comment>
<dbReference type="EMBL" id="DVJS01000186">
    <property type="protein sequence ID" value="HIS97804.1"/>
    <property type="molecule type" value="Genomic_DNA"/>
</dbReference>
<dbReference type="PANTHER" id="PTHR47964:SF1">
    <property type="entry name" value="ATP-DEPENDENT DNA HELICASE HOMOLOG RECG, CHLOROPLASTIC"/>
    <property type="match status" value="1"/>
</dbReference>
<protein>
    <recommendedName>
        <fullName evidence="2 15">ATP-dependent DNA helicase RecG</fullName>
        <ecNumber evidence="13 15">5.6.2.4</ecNumber>
    </recommendedName>
</protein>
<organism evidence="18 19">
    <name type="scientific">Candidatus Scatomorpha pullistercoris</name>
    <dbReference type="NCBI Taxonomy" id="2840929"/>
    <lineage>
        <taxon>Bacteria</taxon>
        <taxon>Bacillati</taxon>
        <taxon>Bacillota</taxon>
        <taxon>Clostridia</taxon>
        <taxon>Eubacteriales</taxon>
        <taxon>Candidatus Scatomorpha</taxon>
    </lineage>
</organism>
<dbReference type="PROSITE" id="PS51192">
    <property type="entry name" value="HELICASE_ATP_BIND_1"/>
    <property type="match status" value="1"/>
</dbReference>
<dbReference type="SUPFAM" id="SSF50249">
    <property type="entry name" value="Nucleic acid-binding proteins"/>
    <property type="match status" value="1"/>
</dbReference>
<evidence type="ECO:0000256" key="8">
    <source>
        <dbReference type="ARBA" id="ARBA00023125"/>
    </source>
</evidence>
<dbReference type="InterPro" id="IPR045562">
    <property type="entry name" value="RecG_dom3_C"/>
</dbReference>
<dbReference type="GO" id="GO:0005524">
    <property type="term" value="F:ATP binding"/>
    <property type="evidence" value="ECO:0007669"/>
    <property type="project" value="UniProtKB-KW"/>
</dbReference>
<dbReference type="InterPro" id="IPR027417">
    <property type="entry name" value="P-loop_NTPase"/>
</dbReference>
<evidence type="ECO:0000256" key="1">
    <source>
        <dbReference type="ARBA" id="ARBA00007504"/>
    </source>
</evidence>